<dbReference type="InterPro" id="IPR036249">
    <property type="entry name" value="Thioredoxin-like_sf"/>
</dbReference>
<dbReference type="InterPro" id="IPR054416">
    <property type="entry name" value="GST_UstS-like_C"/>
</dbReference>
<dbReference type="AlphaFoldDB" id="A0AAX6M9A7"/>
<gene>
    <name evidence="5" type="ORF">Daesc_009039</name>
</gene>
<evidence type="ECO:0000313" key="6">
    <source>
        <dbReference type="Proteomes" id="UP001369815"/>
    </source>
</evidence>
<accession>A0AAX6M9A7</accession>
<dbReference type="Proteomes" id="UP001369815">
    <property type="component" value="Unassembled WGS sequence"/>
</dbReference>
<evidence type="ECO:0000313" key="5">
    <source>
        <dbReference type="EMBL" id="KAK6948967.1"/>
    </source>
</evidence>
<keyword evidence="1" id="KW-0808">Transferase</keyword>
<dbReference type="EMBL" id="JBANMG010000009">
    <property type="protein sequence ID" value="KAK6948967.1"/>
    <property type="molecule type" value="Genomic_DNA"/>
</dbReference>
<evidence type="ECO:0000256" key="2">
    <source>
        <dbReference type="ARBA" id="ARBA00024194"/>
    </source>
</evidence>
<dbReference type="GO" id="GO:0016740">
    <property type="term" value="F:transferase activity"/>
    <property type="evidence" value="ECO:0007669"/>
    <property type="project" value="UniProtKB-KW"/>
</dbReference>
<dbReference type="GO" id="GO:0033355">
    <property type="term" value="P:ascorbate glutathione cycle"/>
    <property type="evidence" value="ECO:0007669"/>
    <property type="project" value="InterPro"/>
</dbReference>
<comment type="caution">
    <text evidence="5">The sequence shown here is derived from an EMBL/GenBank/DDBJ whole genome shotgun (WGS) entry which is preliminary data.</text>
</comment>
<dbReference type="Pfam" id="PF22041">
    <property type="entry name" value="GST_C_7"/>
    <property type="match status" value="1"/>
</dbReference>
<evidence type="ECO:0000256" key="3">
    <source>
        <dbReference type="ARBA" id="ARBA00049544"/>
    </source>
</evidence>
<comment type="catalytic activity">
    <reaction evidence="3">
        <text>L-dehydroascorbate + 2 glutathione = glutathione disulfide + L-ascorbate</text>
        <dbReference type="Rhea" id="RHEA:24424"/>
        <dbReference type="ChEBI" id="CHEBI:38290"/>
        <dbReference type="ChEBI" id="CHEBI:57925"/>
        <dbReference type="ChEBI" id="CHEBI:58297"/>
        <dbReference type="ChEBI" id="CHEBI:58539"/>
        <dbReference type="EC" id="1.8.5.1"/>
    </reaction>
</comment>
<sequence length="240" mass="27466">MANQEIVLFDLPSRPPNKTWSYNPWKTRFILNYKNLPYRTEWVEYPDIKGKFQDHLPKADLYTIPTIILPDGTWVTDSWTIAEVLEKKYPEPSIRLDSPYLPKIRAVLVDVLTALKGIYAPAVHNVLLNDASKEYFRRTREEAFGATLEEVAKNEGGEKAWKAAQPALEKVTALLKENSDGPFLEGKNVGFADFAWASFLLFAQRMGDDVYQDALKYSGDASVHEKLLEAVKPWYERADH</sequence>
<dbReference type="InterPro" id="IPR036282">
    <property type="entry name" value="Glutathione-S-Trfase_C_sf"/>
</dbReference>
<dbReference type="GO" id="GO:0045174">
    <property type="term" value="F:glutathione dehydrogenase (ascorbate) activity"/>
    <property type="evidence" value="ECO:0007669"/>
    <property type="project" value="UniProtKB-EC"/>
</dbReference>
<dbReference type="PROSITE" id="PS50404">
    <property type="entry name" value="GST_NTER"/>
    <property type="match status" value="1"/>
</dbReference>
<keyword evidence="6" id="KW-1185">Reference proteome</keyword>
<dbReference type="Gene3D" id="3.40.30.10">
    <property type="entry name" value="Glutaredoxin"/>
    <property type="match status" value="1"/>
</dbReference>
<reference evidence="5 6" key="1">
    <citation type="journal article" date="2024" name="Front Chem Biol">
        <title>Unveiling the potential of Daldinia eschscholtzii MFLUCC 19-0629 through bioactivity and bioinformatics studies for enhanced sustainable agriculture production.</title>
        <authorList>
            <person name="Brooks S."/>
            <person name="Weaver J.A."/>
            <person name="Klomchit A."/>
            <person name="Alharthi S.A."/>
            <person name="Onlamun T."/>
            <person name="Nurani R."/>
            <person name="Vong T.K."/>
            <person name="Alberti F."/>
            <person name="Greco C."/>
        </authorList>
    </citation>
    <scope>NUCLEOTIDE SEQUENCE [LARGE SCALE GENOMIC DNA]</scope>
    <source>
        <strain evidence="5">MFLUCC 19-0629</strain>
    </source>
</reference>
<dbReference type="Pfam" id="PF13409">
    <property type="entry name" value="GST_N_2"/>
    <property type="match status" value="1"/>
</dbReference>
<protein>
    <recommendedName>
        <fullName evidence="4">GST N-terminal domain-containing protein</fullName>
    </recommendedName>
</protein>
<dbReference type="PANTHER" id="PTHR44420:SF2">
    <property type="entry name" value="GLUTATHIONE S-TRANSFERASE DHAR2-RELATED"/>
    <property type="match status" value="1"/>
</dbReference>
<dbReference type="InterPro" id="IPR044627">
    <property type="entry name" value="DHAR1/2/3/4"/>
</dbReference>
<dbReference type="SUPFAM" id="SSF47616">
    <property type="entry name" value="GST C-terminal domain-like"/>
    <property type="match status" value="1"/>
</dbReference>
<proteinExistence type="inferred from homology"/>
<dbReference type="Gene3D" id="1.20.1050.10">
    <property type="match status" value="1"/>
</dbReference>
<organism evidence="5 6">
    <name type="scientific">Daldinia eschscholtzii</name>
    <dbReference type="NCBI Taxonomy" id="292717"/>
    <lineage>
        <taxon>Eukaryota</taxon>
        <taxon>Fungi</taxon>
        <taxon>Dikarya</taxon>
        <taxon>Ascomycota</taxon>
        <taxon>Pezizomycotina</taxon>
        <taxon>Sordariomycetes</taxon>
        <taxon>Xylariomycetidae</taxon>
        <taxon>Xylariales</taxon>
        <taxon>Hypoxylaceae</taxon>
        <taxon>Daldinia</taxon>
    </lineage>
</organism>
<dbReference type="SUPFAM" id="SSF52833">
    <property type="entry name" value="Thioredoxin-like"/>
    <property type="match status" value="1"/>
</dbReference>
<evidence type="ECO:0000256" key="1">
    <source>
        <dbReference type="ARBA" id="ARBA00022679"/>
    </source>
</evidence>
<dbReference type="PANTHER" id="PTHR44420">
    <property type="entry name" value="GLUTATHIONE S-TRANSFERASE DHAR2-RELATED"/>
    <property type="match status" value="1"/>
</dbReference>
<evidence type="ECO:0000259" key="4">
    <source>
        <dbReference type="PROSITE" id="PS50404"/>
    </source>
</evidence>
<dbReference type="CDD" id="cd03038">
    <property type="entry name" value="GST_N_etherase_LigE"/>
    <property type="match status" value="1"/>
</dbReference>
<name>A0AAX6M9A7_9PEZI</name>
<feature type="domain" description="GST N-terminal" evidence="4">
    <location>
        <begin position="11"/>
        <end position="93"/>
    </location>
</feature>
<dbReference type="InterPro" id="IPR004045">
    <property type="entry name" value="Glutathione_S-Trfase_N"/>
</dbReference>
<comment type="similarity">
    <text evidence="2">Belongs to the GST superfamily. DHAR family.</text>
</comment>